<evidence type="ECO:0000256" key="1">
    <source>
        <dbReference type="SAM" id="Phobius"/>
    </source>
</evidence>
<organism evidence="2 3">
    <name type="scientific">Dothidotthia symphoricarpi CBS 119687</name>
    <dbReference type="NCBI Taxonomy" id="1392245"/>
    <lineage>
        <taxon>Eukaryota</taxon>
        <taxon>Fungi</taxon>
        <taxon>Dikarya</taxon>
        <taxon>Ascomycota</taxon>
        <taxon>Pezizomycotina</taxon>
        <taxon>Dothideomycetes</taxon>
        <taxon>Pleosporomycetidae</taxon>
        <taxon>Pleosporales</taxon>
        <taxon>Dothidotthiaceae</taxon>
        <taxon>Dothidotthia</taxon>
    </lineage>
</organism>
<feature type="transmembrane region" description="Helical" evidence="1">
    <location>
        <begin position="77"/>
        <end position="98"/>
    </location>
</feature>
<dbReference type="GeneID" id="54403072"/>
<proteinExistence type="predicted"/>
<feature type="transmembrane region" description="Helical" evidence="1">
    <location>
        <begin position="113"/>
        <end position="130"/>
    </location>
</feature>
<gene>
    <name evidence="2" type="ORF">P153DRAFT_222478</name>
</gene>
<keyword evidence="1" id="KW-0472">Membrane</keyword>
<sequence length="443" mass="49242">MSKSGVYTNERAVSPPREAALTETSGYSYSKLKQHIGALLTAAFSLLLLILTIAYALRWIGVSRYRAIGTSRTYTILILRILSEMTTTLLGLTLAFTIERIQWHQIVREKGQPFLSFLGLAQGTGIFGLAKLSIKKGPFTASWRWWSASRLLIIATLPILNVVIFGNIHTRLSYRIETTKSGAFNMGMGNFNVSTAQNFASLAGLIFGIDFPDFLSDSRIAVDITPSREDTVPCTLGVSKSSRQTCNQVFYVPGTYGDLDLLKNQTLPHADLIVVHDIRGYQLDFHTPEENIDIEFNLENDCGVYGNNVVAFQICFQDKEDEIAMRMNTCYNLTDTAACLSDTEWRRLPGVSSNLKVNARLGTVGFSRLNSTIQTYELADDVKPAHVTAGQLSDAFYGFFTGRSREEDNDIPSEWTDLMASVDPYCTAAITKALATSMLFTRW</sequence>
<dbReference type="OrthoDB" id="5139479at2759"/>
<feature type="transmembrane region" description="Helical" evidence="1">
    <location>
        <begin position="36"/>
        <end position="57"/>
    </location>
</feature>
<dbReference type="RefSeq" id="XP_033525049.1">
    <property type="nucleotide sequence ID" value="XM_033662640.1"/>
</dbReference>
<evidence type="ECO:0000313" key="3">
    <source>
        <dbReference type="Proteomes" id="UP000799771"/>
    </source>
</evidence>
<dbReference type="AlphaFoldDB" id="A0A6A6AFB5"/>
<accession>A0A6A6AFB5</accession>
<protein>
    <submittedName>
        <fullName evidence="2">Uncharacterized protein</fullName>
    </submittedName>
</protein>
<reference evidence="2" key="1">
    <citation type="journal article" date="2020" name="Stud. Mycol.">
        <title>101 Dothideomycetes genomes: a test case for predicting lifestyles and emergence of pathogens.</title>
        <authorList>
            <person name="Haridas S."/>
            <person name="Albert R."/>
            <person name="Binder M."/>
            <person name="Bloem J."/>
            <person name="Labutti K."/>
            <person name="Salamov A."/>
            <person name="Andreopoulos B."/>
            <person name="Baker S."/>
            <person name="Barry K."/>
            <person name="Bills G."/>
            <person name="Bluhm B."/>
            <person name="Cannon C."/>
            <person name="Castanera R."/>
            <person name="Culley D."/>
            <person name="Daum C."/>
            <person name="Ezra D."/>
            <person name="Gonzalez J."/>
            <person name="Henrissat B."/>
            <person name="Kuo A."/>
            <person name="Liang C."/>
            <person name="Lipzen A."/>
            <person name="Lutzoni F."/>
            <person name="Magnuson J."/>
            <person name="Mondo S."/>
            <person name="Nolan M."/>
            <person name="Ohm R."/>
            <person name="Pangilinan J."/>
            <person name="Park H.-J."/>
            <person name="Ramirez L."/>
            <person name="Alfaro M."/>
            <person name="Sun H."/>
            <person name="Tritt A."/>
            <person name="Yoshinaga Y."/>
            <person name="Zwiers L.-H."/>
            <person name="Turgeon B."/>
            <person name="Goodwin S."/>
            <person name="Spatafora J."/>
            <person name="Crous P."/>
            <person name="Grigoriev I."/>
        </authorList>
    </citation>
    <scope>NUCLEOTIDE SEQUENCE</scope>
    <source>
        <strain evidence="2">CBS 119687</strain>
    </source>
</reference>
<dbReference type="Proteomes" id="UP000799771">
    <property type="component" value="Unassembled WGS sequence"/>
</dbReference>
<evidence type="ECO:0000313" key="2">
    <source>
        <dbReference type="EMBL" id="KAF2130662.1"/>
    </source>
</evidence>
<keyword evidence="1" id="KW-1133">Transmembrane helix</keyword>
<feature type="transmembrane region" description="Helical" evidence="1">
    <location>
        <begin position="151"/>
        <end position="168"/>
    </location>
</feature>
<keyword evidence="1" id="KW-0812">Transmembrane</keyword>
<dbReference type="EMBL" id="ML977504">
    <property type="protein sequence ID" value="KAF2130662.1"/>
    <property type="molecule type" value="Genomic_DNA"/>
</dbReference>
<name>A0A6A6AFB5_9PLEO</name>
<keyword evidence="3" id="KW-1185">Reference proteome</keyword>